<keyword evidence="5 11" id="KW-0812">Transmembrane</keyword>
<dbReference type="Gene3D" id="1.20.120.220">
    <property type="entry name" value="ATP synthase, F0 complex, subunit A"/>
    <property type="match status" value="1"/>
</dbReference>
<name>A0A6C2CF73_9RHOO</name>
<dbReference type="InterPro" id="IPR045082">
    <property type="entry name" value="ATP_syn_F0_a_bact/chloroplast"/>
</dbReference>
<dbReference type="GO" id="GO:0046933">
    <property type="term" value="F:proton-transporting ATP synthase activity, rotational mechanism"/>
    <property type="evidence" value="ECO:0007669"/>
    <property type="project" value="UniProtKB-UniRule"/>
</dbReference>
<dbReference type="PANTHER" id="PTHR42823">
    <property type="entry name" value="ATP SYNTHASE SUBUNIT A, CHLOROPLASTIC"/>
    <property type="match status" value="1"/>
</dbReference>
<keyword evidence="7 11" id="KW-1133">Transmembrane helix</keyword>
<evidence type="ECO:0000256" key="11">
    <source>
        <dbReference type="HAMAP-Rule" id="MF_01393"/>
    </source>
</evidence>
<evidence type="ECO:0000256" key="1">
    <source>
        <dbReference type="ARBA" id="ARBA00004141"/>
    </source>
</evidence>
<dbReference type="PANTHER" id="PTHR42823:SF3">
    <property type="entry name" value="ATP SYNTHASE SUBUNIT A, CHLOROPLASTIC"/>
    <property type="match status" value="1"/>
</dbReference>
<dbReference type="PRINTS" id="PR00123">
    <property type="entry name" value="ATPASEA"/>
</dbReference>
<dbReference type="InterPro" id="IPR000568">
    <property type="entry name" value="ATP_synth_F0_asu"/>
</dbReference>
<evidence type="ECO:0000256" key="7">
    <source>
        <dbReference type="ARBA" id="ARBA00022989"/>
    </source>
</evidence>
<dbReference type="SUPFAM" id="SSF81336">
    <property type="entry name" value="F1F0 ATP synthase subunit A"/>
    <property type="match status" value="1"/>
</dbReference>
<dbReference type="HAMAP" id="MF_01393">
    <property type="entry name" value="ATP_synth_a_bact"/>
    <property type="match status" value="1"/>
</dbReference>
<dbReference type="RefSeq" id="WP_148581244.1">
    <property type="nucleotide sequence ID" value="NZ_SDKK01000030.1"/>
</dbReference>
<keyword evidence="6 11" id="KW-0375">Hydrogen ion transport</keyword>
<keyword evidence="3 11" id="KW-0813">Transport</keyword>
<evidence type="ECO:0000313" key="12">
    <source>
        <dbReference type="EMBL" id="TYC52700.1"/>
    </source>
</evidence>
<sequence>MEAAHIVFQLGFLQITSTVITTWGILLLLGVGSWLATRSLSVASPGLVQTALEGAVQSIEAAIEGVLPGRSALLLPFVGTLWIFVAVANLTGLVPELHAPTGDLSTTAALAFLVFLSVHWFGICSSSLKTYLHHYLTPSPVLLPFHLLGELSRTLALAVRLFGNIMSLEMAALLVLLVAGLLVPVPILMLHIIEALVQAYIFGTLALIYIAGGMQSQEASHASDTRSSNAPDKKGSST</sequence>
<dbReference type="GO" id="GO:0042777">
    <property type="term" value="P:proton motive force-driven plasma membrane ATP synthesis"/>
    <property type="evidence" value="ECO:0007669"/>
    <property type="project" value="TreeGrafter"/>
</dbReference>
<proteinExistence type="inferred from homology"/>
<organism evidence="12 13">
    <name type="scientific">Zoogloea oleivorans</name>
    <dbReference type="NCBI Taxonomy" id="1552750"/>
    <lineage>
        <taxon>Bacteria</taxon>
        <taxon>Pseudomonadati</taxon>
        <taxon>Pseudomonadota</taxon>
        <taxon>Betaproteobacteria</taxon>
        <taxon>Rhodocyclales</taxon>
        <taxon>Zoogloeaceae</taxon>
        <taxon>Zoogloea</taxon>
    </lineage>
</organism>
<keyword evidence="13" id="KW-1185">Reference proteome</keyword>
<dbReference type="OrthoDB" id="9789241at2"/>
<evidence type="ECO:0000256" key="9">
    <source>
        <dbReference type="ARBA" id="ARBA00023136"/>
    </source>
</evidence>
<dbReference type="Pfam" id="PF00119">
    <property type="entry name" value="ATP-synt_A"/>
    <property type="match status" value="1"/>
</dbReference>
<dbReference type="GO" id="GO:0045259">
    <property type="term" value="C:proton-transporting ATP synthase complex"/>
    <property type="evidence" value="ECO:0007669"/>
    <property type="project" value="UniProtKB-KW"/>
</dbReference>
<keyword evidence="8 11" id="KW-0406">Ion transport</keyword>
<dbReference type="EMBL" id="SDKK01000030">
    <property type="protein sequence ID" value="TYC52700.1"/>
    <property type="molecule type" value="Genomic_DNA"/>
</dbReference>
<evidence type="ECO:0000256" key="4">
    <source>
        <dbReference type="ARBA" id="ARBA00022547"/>
    </source>
</evidence>
<keyword evidence="4 11" id="KW-0138">CF(0)</keyword>
<feature type="transmembrane region" description="Helical" evidence="11">
    <location>
        <begin position="104"/>
        <end position="123"/>
    </location>
</feature>
<comment type="function">
    <text evidence="11">Key component of the proton channel; it plays a direct role in the translocation of protons across the membrane.</text>
</comment>
<gene>
    <name evidence="11" type="primary">atpB</name>
    <name evidence="12" type="ORF">ETQ85_22180</name>
</gene>
<dbReference type="CDD" id="cd00310">
    <property type="entry name" value="ATP-synt_Fo_a_6"/>
    <property type="match status" value="1"/>
</dbReference>
<dbReference type="NCBIfam" id="NF009954">
    <property type="entry name" value="PRK13420.1"/>
    <property type="match status" value="1"/>
</dbReference>
<protein>
    <recommendedName>
        <fullName evidence="11">ATP synthase subunit a</fullName>
    </recommendedName>
    <alternativeName>
        <fullName evidence="11">ATP synthase F0 sector subunit a</fullName>
    </alternativeName>
    <alternativeName>
        <fullName evidence="11">F-ATPase subunit 6</fullName>
    </alternativeName>
</protein>
<comment type="caution">
    <text evidence="12">The sequence shown here is derived from an EMBL/GenBank/DDBJ whole genome shotgun (WGS) entry which is preliminary data.</text>
</comment>
<evidence type="ECO:0000256" key="3">
    <source>
        <dbReference type="ARBA" id="ARBA00022448"/>
    </source>
</evidence>
<comment type="subcellular location">
    <subcellularLocation>
        <location evidence="11">Cell membrane</location>
        <topology evidence="11">Multi-pass membrane protein</topology>
    </subcellularLocation>
    <subcellularLocation>
        <location evidence="1">Membrane</location>
        <topology evidence="1">Multi-pass membrane protein</topology>
    </subcellularLocation>
</comment>
<evidence type="ECO:0000313" key="13">
    <source>
        <dbReference type="Proteomes" id="UP000389128"/>
    </source>
</evidence>
<evidence type="ECO:0000256" key="6">
    <source>
        <dbReference type="ARBA" id="ARBA00022781"/>
    </source>
</evidence>
<evidence type="ECO:0000256" key="5">
    <source>
        <dbReference type="ARBA" id="ARBA00022692"/>
    </source>
</evidence>
<evidence type="ECO:0000256" key="8">
    <source>
        <dbReference type="ARBA" id="ARBA00023065"/>
    </source>
</evidence>
<dbReference type="Proteomes" id="UP000389128">
    <property type="component" value="Unassembled WGS sequence"/>
</dbReference>
<dbReference type="PROSITE" id="PS00449">
    <property type="entry name" value="ATPASE_A"/>
    <property type="match status" value="1"/>
</dbReference>
<keyword evidence="10 11" id="KW-0066">ATP synthesis</keyword>
<reference evidence="12 13" key="1">
    <citation type="submission" date="2019-01" db="EMBL/GenBank/DDBJ databases">
        <title>Zoogloea oleivorans genome sequencing and assembly.</title>
        <authorList>
            <person name="Tancsics A."/>
            <person name="Farkas M."/>
            <person name="Kriszt B."/>
            <person name="Maroti G."/>
            <person name="Horvath B."/>
        </authorList>
    </citation>
    <scope>NUCLEOTIDE SEQUENCE [LARGE SCALE GENOMIC DNA]</scope>
    <source>
        <strain evidence="12 13">Buc</strain>
    </source>
</reference>
<dbReference type="GO" id="GO:0005886">
    <property type="term" value="C:plasma membrane"/>
    <property type="evidence" value="ECO:0007669"/>
    <property type="project" value="UniProtKB-SubCell"/>
</dbReference>
<keyword evidence="9 11" id="KW-0472">Membrane</keyword>
<feature type="transmembrane region" description="Helical" evidence="11">
    <location>
        <begin position="12"/>
        <end position="36"/>
    </location>
</feature>
<feature type="transmembrane region" description="Helical" evidence="11">
    <location>
        <begin position="195"/>
        <end position="212"/>
    </location>
</feature>
<evidence type="ECO:0000256" key="2">
    <source>
        <dbReference type="ARBA" id="ARBA00006810"/>
    </source>
</evidence>
<evidence type="ECO:0000256" key="10">
    <source>
        <dbReference type="ARBA" id="ARBA00023310"/>
    </source>
</evidence>
<keyword evidence="11" id="KW-1003">Cell membrane</keyword>
<dbReference type="InterPro" id="IPR023011">
    <property type="entry name" value="ATP_synth_F0_asu_AS"/>
</dbReference>
<feature type="transmembrane region" description="Helical" evidence="11">
    <location>
        <begin position="170"/>
        <end position="189"/>
    </location>
</feature>
<feature type="transmembrane region" description="Helical" evidence="11">
    <location>
        <begin position="73"/>
        <end position="92"/>
    </location>
</feature>
<dbReference type="AlphaFoldDB" id="A0A6C2CF73"/>
<dbReference type="InterPro" id="IPR035908">
    <property type="entry name" value="F0_ATP_A_sf"/>
</dbReference>
<comment type="similarity">
    <text evidence="2 11">Belongs to the ATPase A chain family.</text>
</comment>
<accession>A0A6C2CF73</accession>